<keyword evidence="3" id="KW-1185">Reference proteome</keyword>
<accession>A0AAN9E4X1</accession>
<sequence>MAKNTTLVDNDDDDGGEVQYSLALEYNGLPPVYDLPQAAPISVDNIPVAPEQVLFSDVFAGCATALNGQRRSITGARDSPTSSKLMPLNK</sequence>
<dbReference type="AlphaFoldDB" id="A0AAN9E4X1"/>
<evidence type="ECO:0000256" key="1">
    <source>
        <dbReference type="SAM" id="MobiDB-lite"/>
    </source>
</evidence>
<feature type="region of interest" description="Disordered" evidence="1">
    <location>
        <begin position="70"/>
        <end position="90"/>
    </location>
</feature>
<dbReference type="EMBL" id="JAYWIO010000008">
    <property type="protein sequence ID" value="KAK7243730.1"/>
    <property type="molecule type" value="Genomic_DNA"/>
</dbReference>
<gene>
    <name evidence="2" type="ORF">RIF29_38541</name>
</gene>
<comment type="caution">
    <text evidence="2">The sequence shown here is derived from an EMBL/GenBank/DDBJ whole genome shotgun (WGS) entry which is preliminary data.</text>
</comment>
<dbReference type="Proteomes" id="UP001372338">
    <property type="component" value="Unassembled WGS sequence"/>
</dbReference>
<protein>
    <submittedName>
        <fullName evidence="2">Uncharacterized protein</fullName>
    </submittedName>
</protein>
<reference evidence="2 3" key="1">
    <citation type="submission" date="2024-01" db="EMBL/GenBank/DDBJ databases">
        <title>The genomes of 5 underutilized Papilionoideae crops provide insights into root nodulation and disease resistanc.</title>
        <authorList>
            <person name="Yuan L."/>
        </authorList>
    </citation>
    <scope>NUCLEOTIDE SEQUENCE [LARGE SCALE GENOMIC DNA]</scope>
    <source>
        <strain evidence="2">ZHUSHIDOU_FW_LH</strain>
        <tissue evidence="2">Leaf</tissue>
    </source>
</reference>
<name>A0AAN9E4X1_CROPI</name>
<organism evidence="2 3">
    <name type="scientific">Crotalaria pallida</name>
    <name type="common">Smooth rattlebox</name>
    <name type="synonym">Crotalaria striata</name>
    <dbReference type="NCBI Taxonomy" id="3830"/>
    <lineage>
        <taxon>Eukaryota</taxon>
        <taxon>Viridiplantae</taxon>
        <taxon>Streptophyta</taxon>
        <taxon>Embryophyta</taxon>
        <taxon>Tracheophyta</taxon>
        <taxon>Spermatophyta</taxon>
        <taxon>Magnoliopsida</taxon>
        <taxon>eudicotyledons</taxon>
        <taxon>Gunneridae</taxon>
        <taxon>Pentapetalae</taxon>
        <taxon>rosids</taxon>
        <taxon>fabids</taxon>
        <taxon>Fabales</taxon>
        <taxon>Fabaceae</taxon>
        <taxon>Papilionoideae</taxon>
        <taxon>50 kb inversion clade</taxon>
        <taxon>genistoids sensu lato</taxon>
        <taxon>core genistoids</taxon>
        <taxon>Crotalarieae</taxon>
        <taxon>Crotalaria</taxon>
    </lineage>
</organism>
<evidence type="ECO:0000313" key="2">
    <source>
        <dbReference type="EMBL" id="KAK7243730.1"/>
    </source>
</evidence>
<evidence type="ECO:0000313" key="3">
    <source>
        <dbReference type="Proteomes" id="UP001372338"/>
    </source>
</evidence>
<proteinExistence type="predicted"/>